<gene>
    <name evidence="11" type="ORF">GV828_07365</name>
</gene>
<accession>A0ABW9Z807</accession>
<evidence type="ECO:0000256" key="5">
    <source>
        <dbReference type="ARBA" id="ARBA00022554"/>
    </source>
</evidence>
<feature type="transmembrane region" description="Helical" evidence="9">
    <location>
        <begin position="510"/>
        <end position="531"/>
    </location>
</feature>
<reference evidence="12" key="1">
    <citation type="submission" date="2020-01" db="EMBL/GenBank/DDBJ databases">
        <title>Sphingomonas sp. strain CSW-10.</title>
        <authorList>
            <person name="Chen W.-M."/>
        </authorList>
    </citation>
    <scope>NUCLEOTIDE SEQUENCE [LARGE SCALE GENOMIC DNA]</scope>
    <source>
        <strain evidence="12">NST-5</strain>
    </source>
</reference>
<sequence>MKNNYTSLISALIFVGLVFLTFYLEMPQDSKVNGNLKYGFSIEKSIEKVKQISALPHYVSSENHQKVGDYLIAELKKLGLTPEVQEGFTLTEWGNFSKSRNIIAKIKGTNANGKAVMLLSHYDSAPHSASYGAADDASGIATILEGIRAFKNSKKSHQNDIIILFSDGEELGLNGAALFVTQHPWAKDVGVVLNFEARGTSGPSYMLMETNEGNAEMVKNFAASGLDFPVSNSLMYSIYKLLPNDTDLTVFRQQGQIQGFNFAFIDNHFNYHTKQDNFEHLSQETLAHQANYLMPLLHYFSNYDLSQLNSKEDFVYVNTPFGFIHYPFSWNFILAGIAGILLFFFVFLGIGKRILSTREILRGFTPFFVVITVSGAAAFLGWKILNVAYPQYSEILQGFTYNGHDYIGFFIFITLAICFAFYKNFYSVTQTFDFAIAPLLIWFIINILIAIFLPGAGFFILPVFAGIIMLAVFVLTQKSFWLLNLILSIPAIVIFVPFVVAFPIGLGLKMLFGSAILTALVFALLIPVFGFYPKKKNWSLVMLILAIGFLAKAHFNSNYEEGQAKQNSLVYFKDVDTGKAFWLTYDENLDEWTNSYLGKNPQSAKIVEAYNLFSKYNTKFTFSKPTETKNFPEPSIQFIRDEIIGDQRYIKIIIKPNRKVNRYDIFANTNVTFHNLRVNGVLHVNQKKSAYKRNGRKLLSYYVTNNEALEMSFSIKKGIEPDLELIEASFDLLENPEFSIKKRENWMMPKPFVLTDAIVLKQKIKANFNQEIIPQQLTDSIENPSENIIPDAQN</sequence>
<keyword evidence="12" id="KW-1185">Reference proteome</keyword>
<evidence type="ECO:0000256" key="4">
    <source>
        <dbReference type="ARBA" id="ARBA00017435"/>
    </source>
</evidence>
<dbReference type="InterPro" id="IPR007484">
    <property type="entry name" value="Peptidase_M28"/>
</dbReference>
<feature type="transmembrane region" description="Helical" evidence="9">
    <location>
        <begin position="7"/>
        <end position="24"/>
    </location>
</feature>
<dbReference type="Proteomes" id="UP000798602">
    <property type="component" value="Unassembled WGS sequence"/>
</dbReference>
<name>A0ABW9Z807_9FLAO</name>
<keyword evidence="6 9" id="KW-1133">Transmembrane helix</keyword>
<dbReference type="PANTHER" id="PTHR12147">
    <property type="entry name" value="METALLOPEPTIDASE M28 FAMILY MEMBER"/>
    <property type="match status" value="1"/>
</dbReference>
<feature type="transmembrane region" description="Helical" evidence="9">
    <location>
        <begin position="459"/>
        <end position="475"/>
    </location>
</feature>
<comment type="function">
    <text evidence="1">May be involved in vacuolar sorting and osmoregulation.</text>
</comment>
<protein>
    <recommendedName>
        <fullName evidence="4">Vacuolar membrane protease</fullName>
    </recommendedName>
    <alternativeName>
        <fullName evidence="8">FXNA-related family protease 1</fullName>
    </alternativeName>
</protein>
<feature type="transmembrane region" description="Helical" evidence="9">
    <location>
        <begin position="538"/>
        <end position="555"/>
    </location>
</feature>
<keyword evidence="5" id="KW-0926">Vacuole</keyword>
<dbReference type="Pfam" id="PF04389">
    <property type="entry name" value="Peptidase_M28"/>
    <property type="match status" value="1"/>
</dbReference>
<organism evidence="11 12">
    <name type="scientific">Flavobacterium ichthyis</name>
    <dbReference type="NCBI Taxonomy" id="2698827"/>
    <lineage>
        <taxon>Bacteria</taxon>
        <taxon>Pseudomonadati</taxon>
        <taxon>Bacteroidota</taxon>
        <taxon>Flavobacteriia</taxon>
        <taxon>Flavobacteriales</taxon>
        <taxon>Flavobacteriaceae</taxon>
        <taxon>Flavobacterium</taxon>
    </lineage>
</organism>
<evidence type="ECO:0000256" key="7">
    <source>
        <dbReference type="ARBA" id="ARBA00023180"/>
    </source>
</evidence>
<evidence type="ECO:0000256" key="3">
    <source>
        <dbReference type="ARBA" id="ARBA00010918"/>
    </source>
</evidence>
<dbReference type="SUPFAM" id="SSF53187">
    <property type="entry name" value="Zn-dependent exopeptidases"/>
    <property type="match status" value="1"/>
</dbReference>
<evidence type="ECO:0000256" key="6">
    <source>
        <dbReference type="ARBA" id="ARBA00022989"/>
    </source>
</evidence>
<dbReference type="Gene3D" id="3.40.630.10">
    <property type="entry name" value="Zn peptidases"/>
    <property type="match status" value="1"/>
</dbReference>
<comment type="caution">
    <text evidence="11">The sequence shown here is derived from an EMBL/GenBank/DDBJ whole genome shotgun (WGS) entry which is preliminary data.</text>
</comment>
<feature type="domain" description="Peptidase M28" evidence="10">
    <location>
        <begin position="101"/>
        <end position="292"/>
    </location>
</feature>
<comment type="subcellular location">
    <subcellularLocation>
        <location evidence="2">Vacuole membrane</location>
        <topology evidence="2">Multi-pass membrane protein</topology>
    </subcellularLocation>
</comment>
<feature type="transmembrane region" description="Helical" evidence="9">
    <location>
        <begin position="328"/>
        <end position="351"/>
    </location>
</feature>
<dbReference type="InterPro" id="IPR045175">
    <property type="entry name" value="M28_fam"/>
</dbReference>
<evidence type="ECO:0000256" key="9">
    <source>
        <dbReference type="SAM" id="Phobius"/>
    </source>
</evidence>
<dbReference type="PANTHER" id="PTHR12147:SF58">
    <property type="entry name" value="VACUOLAR MEMBRANE PROTEASE"/>
    <property type="match status" value="1"/>
</dbReference>
<evidence type="ECO:0000259" key="10">
    <source>
        <dbReference type="Pfam" id="PF04389"/>
    </source>
</evidence>
<evidence type="ECO:0000256" key="8">
    <source>
        <dbReference type="ARBA" id="ARBA00031512"/>
    </source>
</evidence>
<comment type="similarity">
    <text evidence="3">Belongs to the peptidase M28 family.</text>
</comment>
<evidence type="ECO:0000256" key="1">
    <source>
        <dbReference type="ARBA" id="ARBA00003273"/>
    </source>
</evidence>
<evidence type="ECO:0000313" key="12">
    <source>
        <dbReference type="Proteomes" id="UP000798602"/>
    </source>
</evidence>
<feature type="transmembrane region" description="Helical" evidence="9">
    <location>
        <begin position="363"/>
        <end position="385"/>
    </location>
</feature>
<evidence type="ECO:0000256" key="2">
    <source>
        <dbReference type="ARBA" id="ARBA00004128"/>
    </source>
</evidence>
<keyword evidence="9" id="KW-0812">Transmembrane</keyword>
<feature type="transmembrane region" description="Helical" evidence="9">
    <location>
        <begin position="405"/>
        <end position="422"/>
    </location>
</feature>
<dbReference type="RefSeq" id="WP_166536840.1">
    <property type="nucleotide sequence ID" value="NZ_JAABLM010000007.1"/>
</dbReference>
<proteinExistence type="inferred from homology"/>
<keyword evidence="7" id="KW-0325">Glycoprotein</keyword>
<dbReference type="EMBL" id="JAABLM010000007">
    <property type="protein sequence ID" value="NBL65016.1"/>
    <property type="molecule type" value="Genomic_DNA"/>
</dbReference>
<evidence type="ECO:0000313" key="11">
    <source>
        <dbReference type="EMBL" id="NBL65016.1"/>
    </source>
</evidence>
<feature type="transmembrane region" description="Helical" evidence="9">
    <location>
        <begin position="482"/>
        <end position="504"/>
    </location>
</feature>
<keyword evidence="9" id="KW-0472">Membrane</keyword>
<feature type="transmembrane region" description="Helical" evidence="9">
    <location>
        <begin position="434"/>
        <end position="453"/>
    </location>
</feature>